<dbReference type="Proteomes" id="UP000245523">
    <property type="component" value="Unassembled WGS sequence"/>
</dbReference>
<evidence type="ECO:0000256" key="1">
    <source>
        <dbReference type="SAM" id="Phobius"/>
    </source>
</evidence>
<gene>
    <name evidence="2" type="ORF">B0H50_10934</name>
</gene>
<keyword evidence="1" id="KW-0812">Transmembrane</keyword>
<comment type="caution">
    <text evidence="2">The sequence shown here is derived from an EMBL/GenBank/DDBJ whole genome shotgun (WGS) entry which is preliminary data.</text>
</comment>
<name>A0ABX5LLS7_9BACT</name>
<evidence type="ECO:0000313" key="2">
    <source>
        <dbReference type="EMBL" id="PWL01945.1"/>
    </source>
</evidence>
<dbReference type="RefSeq" id="WP_106198625.1">
    <property type="nucleotide sequence ID" value="NZ_JAXEIU010000063.1"/>
</dbReference>
<dbReference type="EMBL" id="QGHD01000009">
    <property type="protein sequence ID" value="PWL01945.1"/>
    <property type="molecule type" value="Genomic_DNA"/>
</dbReference>
<protein>
    <submittedName>
        <fullName evidence="2">Uncharacterized protein</fullName>
    </submittedName>
</protein>
<feature type="transmembrane region" description="Helical" evidence="1">
    <location>
        <begin position="6"/>
        <end position="27"/>
    </location>
</feature>
<keyword evidence="3" id="KW-1185">Reference proteome</keyword>
<reference evidence="2 3" key="1">
    <citation type="submission" date="2018-05" db="EMBL/GenBank/DDBJ databases">
        <title>Animal gut microbial communities from fecal samples from Wisconsin, USA.</title>
        <authorList>
            <person name="Neumann A."/>
        </authorList>
    </citation>
    <scope>NUCLEOTIDE SEQUENCE [LARGE SCALE GENOMIC DNA]</scope>
    <source>
        <strain evidence="2 3">UWS4</strain>
    </source>
</reference>
<evidence type="ECO:0000313" key="3">
    <source>
        <dbReference type="Proteomes" id="UP000245523"/>
    </source>
</evidence>
<organism evidence="2 3">
    <name type="scientific">Hallerella porci</name>
    <dbReference type="NCBI Taxonomy" id="1945871"/>
    <lineage>
        <taxon>Bacteria</taxon>
        <taxon>Pseudomonadati</taxon>
        <taxon>Fibrobacterota</taxon>
        <taxon>Fibrobacteria</taxon>
        <taxon>Fibrobacterales</taxon>
        <taxon>Fibrobacteraceae</taxon>
        <taxon>Hallerella</taxon>
    </lineage>
</organism>
<keyword evidence="1" id="KW-0472">Membrane</keyword>
<proteinExistence type="predicted"/>
<accession>A0ABX5LLS7</accession>
<sequence>MDPKKMKLILAVSVAVNIALIVIMLVLKNGYKDQAQEAYKVSTKTYTDQVASVVNAQNTFIKTGNALWQIIFETTAQNLSQAAFNARVAELDADKLLNPQTTGNETTLSCGADCAVKFTFKNGKFVSVDYKALASISPAATFSVSKPAPFNFQAQ</sequence>
<keyword evidence="1" id="KW-1133">Transmembrane helix</keyword>